<sequence length="324" mass="36481">MTFIALDTAGALAELRALHYNFPRSRRLREALSWMLTDYYAKAMVGRPFEARGLLVTGPSRVGKTDEIRRVLSQLDASGTGMPDGRPARIVSVMLDGKTTWKDLGLRTLNDGLKYVATGRMTQRDIWARVSANARAQGIVGIHYDECQHIFTTASADSRAIILDSFKTLLKQPDWPMMLILSGVENLVDHVNSEEQLRFLLRPVVFGEICLHKESDLDELHMLCDAYAEKAGFEFKALYSLDFYRRLSCAAANRWGLVIELLMETLVLAQTGGVDELTLQHFCTAFTQRADLREGFSPFSIDEYERVFEAAKVVALFEKKGKNS</sequence>
<dbReference type="AlphaFoldDB" id="A0A934S988"/>
<dbReference type="GO" id="GO:0016887">
    <property type="term" value="F:ATP hydrolysis activity"/>
    <property type="evidence" value="ECO:0007669"/>
    <property type="project" value="InterPro"/>
</dbReference>
<dbReference type="SUPFAM" id="SSF52540">
    <property type="entry name" value="P-loop containing nucleoside triphosphate hydrolases"/>
    <property type="match status" value="1"/>
</dbReference>
<keyword evidence="3" id="KW-1185">Reference proteome</keyword>
<proteinExistence type="predicted"/>
<organism evidence="2 3">
    <name type="scientific">Paracoccus caeni</name>
    <dbReference type="NCBI Taxonomy" id="657651"/>
    <lineage>
        <taxon>Bacteria</taxon>
        <taxon>Pseudomonadati</taxon>
        <taxon>Pseudomonadota</taxon>
        <taxon>Alphaproteobacteria</taxon>
        <taxon>Rhodobacterales</taxon>
        <taxon>Paracoccaceae</taxon>
        <taxon>Paracoccus</taxon>
    </lineage>
</organism>
<gene>
    <name evidence="2" type="ORF">JJJ17_02120</name>
</gene>
<evidence type="ECO:0000313" key="2">
    <source>
        <dbReference type="EMBL" id="MBK4214715.1"/>
    </source>
</evidence>
<keyword evidence="2" id="KW-0547">Nucleotide-binding</keyword>
<name>A0A934S988_9RHOB</name>
<comment type="caution">
    <text evidence="2">The sequence shown here is derived from an EMBL/GenBank/DDBJ whole genome shotgun (WGS) entry which is preliminary data.</text>
</comment>
<dbReference type="Proteomes" id="UP000640485">
    <property type="component" value="Unassembled WGS sequence"/>
</dbReference>
<dbReference type="GO" id="GO:0005524">
    <property type="term" value="F:ATP binding"/>
    <property type="evidence" value="ECO:0007669"/>
    <property type="project" value="UniProtKB-KW"/>
</dbReference>
<dbReference type="EMBL" id="JAEPRQ010000001">
    <property type="protein sequence ID" value="MBK4214715.1"/>
    <property type="molecule type" value="Genomic_DNA"/>
</dbReference>
<protein>
    <submittedName>
        <fullName evidence="2">ATP-binding protein</fullName>
    </submittedName>
</protein>
<keyword evidence="2" id="KW-0067">ATP-binding</keyword>
<evidence type="ECO:0000313" key="3">
    <source>
        <dbReference type="Proteomes" id="UP000640485"/>
    </source>
</evidence>
<feature type="domain" description="ORC1/DEAH AAA+ ATPase" evidence="1">
    <location>
        <begin position="51"/>
        <end position="187"/>
    </location>
</feature>
<dbReference type="InterPro" id="IPR027417">
    <property type="entry name" value="P-loop_NTPase"/>
</dbReference>
<dbReference type="Pfam" id="PF13401">
    <property type="entry name" value="AAA_22"/>
    <property type="match status" value="1"/>
</dbReference>
<dbReference type="InterPro" id="IPR049945">
    <property type="entry name" value="AAA_22"/>
</dbReference>
<reference evidence="2" key="1">
    <citation type="submission" date="2021-01" db="EMBL/GenBank/DDBJ databases">
        <title>Paracoccus amoyensis sp. nov., isolated from the surface seawater along the coast of Xiamen Island, China.</title>
        <authorList>
            <person name="Lyu L."/>
        </authorList>
    </citation>
    <scope>NUCLEOTIDE SEQUENCE</scope>
    <source>
        <strain evidence="2">MJ17</strain>
    </source>
</reference>
<evidence type="ECO:0000259" key="1">
    <source>
        <dbReference type="Pfam" id="PF13401"/>
    </source>
</evidence>
<accession>A0A934S988</accession>
<dbReference type="RefSeq" id="WP_200683414.1">
    <property type="nucleotide sequence ID" value="NZ_JAEPRQ010000001.1"/>
</dbReference>